<evidence type="ECO:0000259" key="11">
    <source>
        <dbReference type="PROSITE" id="PS50929"/>
    </source>
</evidence>
<dbReference type="SUPFAM" id="SSF52540">
    <property type="entry name" value="P-loop containing nucleoside triphosphate hydrolases"/>
    <property type="match status" value="1"/>
</dbReference>
<dbReference type="InterPro" id="IPR003439">
    <property type="entry name" value="ABC_transporter-like_ATP-bd"/>
</dbReference>
<evidence type="ECO:0000313" key="12">
    <source>
        <dbReference type="EMBL" id="MBK9297393.1"/>
    </source>
</evidence>
<evidence type="ECO:0000256" key="3">
    <source>
        <dbReference type="ARBA" id="ARBA00022475"/>
    </source>
</evidence>
<dbReference type="PROSITE" id="PS00211">
    <property type="entry name" value="ABC_TRANSPORTER_1"/>
    <property type="match status" value="1"/>
</dbReference>
<dbReference type="SUPFAM" id="SSF90123">
    <property type="entry name" value="ABC transporter transmembrane region"/>
    <property type="match status" value="1"/>
</dbReference>
<dbReference type="GO" id="GO:0034040">
    <property type="term" value="F:ATPase-coupled lipid transmembrane transporter activity"/>
    <property type="evidence" value="ECO:0007669"/>
    <property type="project" value="TreeGrafter"/>
</dbReference>
<evidence type="ECO:0000256" key="6">
    <source>
        <dbReference type="ARBA" id="ARBA00022840"/>
    </source>
</evidence>
<dbReference type="GO" id="GO:0016887">
    <property type="term" value="F:ATP hydrolysis activity"/>
    <property type="evidence" value="ECO:0007669"/>
    <property type="project" value="InterPro"/>
</dbReference>
<keyword evidence="4 9" id="KW-0812">Transmembrane</keyword>
<dbReference type="SMART" id="SM00382">
    <property type="entry name" value="AAA"/>
    <property type="match status" value="1"/>
</dbReference>
<evidence type="ECO:0000256" key="7">
    <source>
        <dbReference type="ARBA" id="ARBA00022989"/>
    </source>
</evidence>
<keyword evidence="3" id="KW-1003">Cell membrane</keyword>
<reference evidence="12 13" key="1">
    <citation type="submission" date="2020-10" db="EMBL/GenBank/DDBJ databases">
        <title>Connecting structure to function with the recovery of over 1000 high-quality activated sludge metagenome-assembled genomes encoding full-length rRNA genes using long-read sequencing.</title>
        <authorList>
            <person name="Singleton C.M."/>
            <person name="Petriglieri F."/>
            <person name="Kristensen J.M."/>
            <person name="Kirkegaard R.H."/>
            <person name="Michaelsen T.Y."/>
            <person name="Andersen M.H."/>
            <person name="Karst S.M."/>
            <person name="Dueholm M.S."/>
            <person name="Nielsen P.H."/>
            <person name="Albertsen M."/>
        </authorList>
    </citation>
    <scope>NUCLEOTIDE SEQUENCE [LARGE SCALE GENOMIC DNA]</scope>
    <source>
        <strain evidence="12">Lyne_18-Q3-R50-59_MAXAC.006</strain>
    </source>
</reference>
<keyword evidence="5" id="KW-0547">Nucleotide-binding</keyword>
<feature type="transmembrane region" description="Helical" evidence="9">
    <location>
        <begin position="234"/>
        <end position="255"/>
    </location>
</feature>
<sequence>MEPWPFALALFGGTAWAATVVGSTIVIGQVNDKAIVPVLAGEKGRGVALWAALALLAVGVLRGGSVVLRRWYGSVTEARVQAELRRQVADRVLAMPLSEHRKRPTGQLLALADSDVTFSTWALMPVPLTFGLVALLVFSVISLLVADWTFALIAAVLFPLLVLVSRWFSARMVDPATRSQEQVARVSGIAHESFEGAMVVKTLGREVAESGRFDDAAGALRTQRLRLAALSSSYHPLVDALPLLGMVALIVVGGYRVQAGAVTTGDVLAAVTLFGWLNFPVRVAGFLFESMPRSLVSMGRIESLLAVEDGADAAAGTWAGAYPPESLPGSHPDRRVDRLPAGAPSVRFEGVSFGFEPGPDVLTDVDLEVASGEVVALVGATGAGKSTLCELLVRLDEPTAGRIVLGGVPLDDLTPSELRSTVALVFQESFLFATSLRDNVVLGRDLDDREVLDVLERARARRFVEELPDGLETMMGERGVTLSGGQRQRVALARALVRRPRVLVLDDATSAVDPVVEAEILGGLRGGGHRADAGVMTVLVVAHRLSTIALADRVAFMEAGRIVAVGTHTQLLDHPGYEALVTAYERDEVAVAPAGELR</sequence>
<dbReference type="GO" id="GO:0005886">
    <property type="term" value="C:plasma membrane"/>
    <property type="evidence" value="ECO:0007669"/>
    <property type="project" value="UniProtKB-SubCell"/>
</dbReference>
<evidence type="ECO:0000256" key="5">
    <source>
        <dbReference type="ARBA" id="ARBA00022741"/>
    </source>
</evidence>
<evidence type="ECO:0000256" key="4">
    <source>
        <dbReference type="ARBA" id="ARBA00022692"/>
    </source>
</evidence>
<dbReference type="InterPro" id="IPR011527">
    <property type="entry name" value="ABC1_TM_dom"/>
</dbReference>
<dbReference type="PROSITE" id="PS50893">
    <property type="entry name" value="ABC_TRANSPORTER_2"/>
    <property type="match status" value="1"/>
</dbReference>
<dbReference type="GO" id="GO:0005524">
    <property type="term" value="F:ATP binding"/>
    <property type="evidence" value="ECO:0007669"/>
    <property type="project" value="UniProtKB-KW"/>
</dbReference>
<feature type="transmembrane region" description="Helical" evidence="9">
    <location>
        <begin position="46"/>
        <end position="64"/>
    </location>
</feature>
<dbReference type="AlphaFoldDB" id="A0A936NBU4"/>
<keyword evidence="8 9" id="KW-0472">Membrane</keyword>
<keyword evidence="2" id="KW-0813">Transport</keyword>
<comment type="caution">
    <text evidence="12">The sequence shown here is derived from an EMBL/GenBank/DDBJ whole genome shotgun (WGS) entry which is preliminary data.</text>
</comment>
<evidence type="ECO:0000256" key="8">
    <source>
        <dbReference type="ARBA" id="ARBA00023136"/>
    </source>
</evidence>
<protein>
    <submittedName>
        <fullName evidence="12">ABC transporter ATP-binding protein</fullName>
    </submittedName>
</protein>
<keyword evidence="6 12" id="KW-0067">ATP-binding</keyword>
<evidence type="ECO:0000256" key="9">
    <source>
        <dbReference type="SAM" id="Phobius"/>
    </source>
</evidence>
<evidence type="ECO:0000313" key="13">
    <source>
        <dbReference type="Proteomes" id="UP000727993"/>
    </source>
</evidence>
<proteinExistence type="predicted"/>
<dbReference type="InterPro" id="IPR036640">
    <property type="entry name" value="ABC1_TM_sf"/>
</dbReference>
<comment type="subcellular location">
    <subcellularLocation>
        <location evidence="1">Cell membrane</location>
        <topology evidence="1">Multi-pass membrane protein</topology>
    </subcellularLocation>
</comment>
<feature type="transmembrane region" description="Helical" evidence="9">
    <location>
        <begin position="267"/>
        <end position="288"/>
    </location>
</feature>
<feature type="domain" description="ABC transporter" evidence="10">
    <location>
        <begin position="346"/>
        <end position="584"/>
    </location>
</feature>
<dbReference type="InterPro" id="IPR017871">
    <property type="entry name" value="ABC_transporter-like_CS"/>
</dbReference>
<dbReference type="InterPro" id="IPR027417">
    <property type="entry name" value="P-loop_NTPase"/>
</dbReference>
<dbReference type="InterPro" id="IPR039421">
    <property type="entry name" value="Type_1_exporter"/>
</dbReference>
<feature type="transmembrane region" description="Helical" evidence="9">
    <location>
        <begin position="121"/>
        <end position="144"/>
    </location>
</feature>
<keyword evidence="7 9" id="KW-1133">Transmembrane helix</keyword>
<dbReference type="Proteomes" id="UP000727993">
    <property type="component" value="Unassembled WGS sequence"/>
</dbReference>
<dbReference type="Gene3D" id="3.40.50.300">
    <property type="entry name" value="P-loop containing nucleotide triphosphate hydrolases"/>
    <property type="match status" value="1"/>
</dbReference>
<dbReference type="InterPro" id="IPR003593">
    <property type="entry name" value="AAA+_ATPase"/>
</dbReference>
<name>A0A936NBU4_9ACTN</name>
<dbReference type="Pfam" id="PF00005">
    <property type="entry name" value="ABC_tran"/>
    <property type="match status" value="1"/>
</dbReference>
<dbReference type="Pfam" id="PF00664">
    <property type="entry name" value="ABC_membrane"/>
    <property type="match status" value="1"/>
</dbReference>
<evidence type="ECO:0000256" key="2">
    <source>
        <dbReference type="ARBA" id="ARBA00022448"/>
    </source>
</evidence>
<dbReference type="EMBL" id="JADJZA010000007">
    <property type="protein sequence ID" value="MBK9297393.1"/>
    <property type="molecule type" value="Genomic_DNA"/>
</dbReference>
<dbReference type="PANTHER" id="PTHR24221">
    <property type="entry name" value="ATP-BINDING CASSETTE SUB-FAMILY B"/>
    <property type="match status" value="1"/>
</dbReference>
<gene>
    <name evidence="12" type="ORF">IPN02_11290</name>
</gene>
<dbReference type="PANTHER" id="PTHR24221:SF654">
    <property type="entry name" value="ATP-BINDING CASSETTE SUB-FAMILY B MEMBER 6"/>
    <property type="match status" value="1"/>
</dbReference>
<accession>A0A936NBU4</accession>
<dbReference type="GO" id="GO:0140359">
    <property type="term" value="F:ABC-type transporter activity"/>
    <property type="evidence" value="ECO:0007669"/>
    <property type="project" value="InterPro"/>
</dbReference>
<organism evidence="12 13">
    <name type="scientific">Candidatus Neomicrothrix subdominans</name>
    <dbReference type="NCBI Taxonomy" id="2954438"/>
    <lineage>
        <taxon>Bacteria</taxon>
        <taxon>Bacillati</taxon>
        <taxon>Actinomycetota</taxon>
        <taxon>Acidimicrobiia</taxon>
        <taxon>Acidimicrobiales</taxon>
        <taxon>Microthrixaceae</taxon>
        <taxon>Candidatus Neomicrothrix</taxon>
    </lineage>
</organism>
<feature type="transmembrane region" description="Helical" evidence="9">
    <location>
        <begin position="150"/>
        <end position="168"/>
    </location>
</feature>
<dbReference type="Gene3D" id="1.20.1560.10">
    <property type="entry name" value="ABC transporter type 1, transmembrane domain"/>
    <property type="match status" value="1"/>
</dbReference>
<dbReference type="CDD" id="cd07346">
    <property type="entry name" value="ABC_6TM_exporters"/>
    <property type="match status" value="1"/>
</dbReference>
<dbReference type="FunFam" id="3.40.50.300:FF:000299">
    <property type="entry name" value="ABC transporter ATP-binding protein/permease"/>
    <property type="match status" value="1"/>
</dbReference>
<dbReference type="PROSITE" id="PS50929">
    <property type="entry name" value="ABC_TM1F"/>
    <property type="match status" value="1"/>
</dbReference>
<evidence type="ECO:0000256" key="1">
    <source>
        <dbReference type="ARBA" id="ARBA00004651"/>
    </source>
</evidence>
<evidence type="ECO:0000259" key="10">
    <source>
        <dbReference type="PROSITE" id="PS50893"/>
    </source>
</evidence>
<feature type="domain" description="ABC transmembrane type-1" evidence="11">
    <location>
        <begin position="7"/>
        <end position="293"/>
    </location>
</feature>